<dbReference type="Proteomes" id="UP000799302">
    <property type="component" value="Unassembled WGS sequence"/>
</dbReference>
<proteinExistence type="predicted"/>
<sequence>MSTLLNKAIDPAIADLRTDELSSKGSFRLMDLPLEIRTMIYKYYLRSGRKYAEGDNIGRKRFQWSEQFEHSIPCRAILQISPAITEEIGSMWSCGIPYSMDYKKEGFLFLGKTHQPFSLPAILRNVQSLRLHIKLDQEVFKGSSKLKSLVQFLTSSPSNLRELDIHIRVGTFMAENDESSYTTYLGGLFLEEKMHHLFDPLKELQDVQIAFKVFEWVICKDCSRTGPRLWSSSSKALASVYQVHWSLMACDIAKSSLHRKCLRSI</sequence>
<accession>A0A6A6U8Z0</accession>
<evidence type="ECO:0000313" key="2">
    <source>
        <dbReference type="Proteomes" id="UP000799302"/>
    </source>
</evidence>
<protein>
    <submittedName>
        <fullName evidence="1">Uncharacterized protein</fullName>
    </submittedName>
</protein>
<dbReference type="EMBL" id="MU004236">
    <property type="protein sequence ID" value="KAF2668642.1"/>
    <property type="molecule type" value="Genomic_DNA"/>
</dbReference>
<reference evidence="1" key="1">
    <citation type="journal article" date="2020" name="Stud. Mycol.">
        <title>101 Dothideomycetes genomes: a test case for predicting lifestyles and emergence of pathogens.</title>
        <authorList>
            <person name="Haridas S."/>
            <person name="Albert R."/>
            <person name="Binder M."/>
            <person name="Bloem J."/>
            <person name="Labutti K."/>
            <person name="Salamov A."/>
            <person name="Andreopoulos B."/>
            <person name="Baker S."/>
            <person name="Barry K."/>
            <person name="Bills G."/>
            <person name="Bluhm B."/>
            <person name="Cannon C."/>
            <person name="Castanera R."/>
            <person name="Culley D."/>
            <person name="Daum C."/>
            <person name="Ezra D."/>
            <person name="Gonzalez J."/>
            <person name="Henrissat B."/>
            <person name="Kuo A."/>
            <person name="Liang C."/>
            <person name="Lipzen A."/>
            <person name="Lutzoni F."/>
            <person name="Magnuson J."/>
            <person name="Mondo S."/>
            <person name="Nolan M."/>
            <person name="Ohm R."/>
            <person name="Pangilinan J."/>
            <person name="Park H.-J."/>
            <person name="Ramirez L."/>
            <person name="Alfaro M."/>
            <person name="Sun H."/>
            <person name="Tritt A."/>
            <person name="Yoshinaga Y."/>
            <person name="Zwiers L.-H."/>
            <person name="Turgeon B."/>
            <person name="Goodwin S."/>
            <person name="Spatafora J."/>
            <person name="Crous P."/>
            <person name="Grigoriev I."/>
        </authorList>
    </citation>
    <scope>NUCLEOTIDE SEQUENCE</scope>
    <source>
        <strain evidence="1">CBS 115976</strain>
    </source>
</reference>
<evidence type="ECO:0000313" key="1">
    <source>
        <dbReference type="EMBL" id="KAF2668642.1"/>
    </source>
</evidence>
<gene>
    <name evidence="1" type="ORF">BT63DRAFT_456284</name>
</gene>
<organism evidence="1 2">
    <name type="scientific">Microthyrium microscopicum</name>
    <dbReference type="NCBI Taxonomy" id="703497"/>
    <lineage>
        <taxon>Eukaryota</taxon>
        <taxon>Fungi</taxon>
        <taxon>Dikarya</taxon>
        <taxon>Ascomycota</taxon>
        <taxon>Pezizomycotina</taxon>
        <taxon>Dothideomycetes</taxon>
        <taxon>Dothideomycetes incertae sedis</taxon>
        <taxon>Microthyriales</taxon>
        <taxon>Microthyriaceae</taxon>
        <taxon>Microthyrium</taxon>
    </lineage>
</organism>
<dbReference type="AlphaFoldDB" id="A0A6A6U8Z0"/>
<name>A0A6A6U8Z0_9PEZI</name>
<keyword evidence="2" id="KW-1185">Reference proteome</keyword>